<evidence type="ECO:0000259" key="9">
    <source>
        <dbReference type="PROSITE" id="PS50928"/>
    </source>
</evidence>
<dbReference type="InterPro" id="IPR035906">
    <property type="entry name" value="MetI-like_sf"/>
</dbReference>
<evidence type="ECO:0000256" key="8">
    <source>
        <dbReference type="SAM" id="MobiDB-lite"/>
    </source>
</evidence>
<keyword evidence="2 7" id="KW-0813">Transport</keyword>
<evidence type="ECO:0000313" key="11">
    <source>
        <dbReference type="Proteomes" id="UP001614394"/>
    </source>
</evidence>
<feature type="transmembrane region" description="Helical" evidence="7">
    <location>
        <begin position="77"/>
        <end position="101"/>
    </location>
</feature>
<dbReference type="SUPFAM" id="SSF161098">
    <property type="entry name" value="MetI-like"/>
    <property type="match status" value="1"/>
</dbReference>
<comment type="caution">
    <text evidence="10">The sequence shown here is derived from an EMBL/GenBank/DDBJ whole genome shotgun (WGS) entry which is preliminary data.</text>
</comment>
<evidence type="ECO:0000313" key="10">
    <source>
        <dbReference type="EMBL" id="MFI9100325.1"/>
    </source>
</evidence>
<keyword evidence="6 7" id="KW-0472">Membrane</keyword>
<sequence>MRSLRRAWRLRAARLALLVLAGVAVLAVAGGALSPYDPLAQDTANMLQGPGAAHWLGTDYLGRDVLSRLLSGTGLSVAGALEAVGAAMALGILPGLASVWLGRGVEWTALRAVDALMTLPFTVFAIAVVGALGNGMHQAMLALGVLFAPLFFRVTRAAALGLKQAQYVEAAELVGASRWWILRVHIWGKILPTVAVTTAQAVGQALLVVASLTFLGLGVQPPAPTWGGMLAADLGFLAQQPWAPLLPAAVIMITVGALNVLADAIRDSGAATEPPRDVAAAGPAVPAGPIGRDEPVPDLRAAVQEPRTSRKEQADAAVPVA</sequence>
<dbReference type="RefSeq" id="WP_399645388.1">
    <property type="nucleotide sequence ID" value="NZ_JBITYG010000002.1"/>
</dbReference>
<dbReference type="PROSITE" id="PS50928">
    <property type="entry name" value="ABC_TM1"/>
    <property type="match status" value="1"/>
</dbReference>
<evidence type="ECO:0000256" key="1">
    <source>
        <dbReference type="ARBA" id="ARBA00004651"/>
    </source>
</evidence>
<dbReference type="CDD" id="cd06261">
    <property type="entry name" value="TM_PBP2"/>
    <property type="match status" value="1"/>
</dbReference>
<accession>A0ABW8C1M3</accession>
<dbReference type="PANTHER" id="PTHR43386">
    <property type="entry name" value="OLIGOPEPTIDE TRANSPORT SYSTEM PERMEASE PROTEIN APPC"/>
    <property type="match status" value="1"/>
</dbReference>
<feature type="region of interest" description="Disordered" evidence="8">
    <location>
        <begin position="271"/>
        <end position="321"/>
    </location>
</feature>
<evidence type="ECO:0000256" key="3">
    <source>
        <dbReference type="ARBA" id="ARBA00022475"/>
    </source>
</evidence>
<proteinExistence type="inferred from homology"/>
<name>A0ABW8C1M3_9ACTN</name>
<reference evidence="10 11" key="1">
    <citation type="submission" date="2024-10" db="EMBL/GenBank/DDBJ databases">
        <title>The Natural Products Discovery Center: Release of the First 8490 Sequenced Strains for Exploring Actinobacteria Biosynthetic Diversity.</title>
        <authorList>
            <person name="Kalkreuter E."/>
            <person name="Kautsar S.A."/>
            <person name="Yang D."/>
            <person name="Bader C.D."/>
            <person name="Teijaro C.N."/>
            <person name="Fluegel L."/>
            <person name="Davis C.M."/>
            <person name="Simpson J.R."/>
            <person name="Lauterbach L."/>
            <person name="Steele A.D."/>
            <person name="Gui C."/>
            <person name="Meng S."/>
            <person name="Li G."/>
            <person name="Viehrig K."/>
            <person name="Ye F."/>
            <person name="Su P."/>
            <person name="Kiefer A.F."/>
            <person name="Nichols A."/>
            <person name="Cepeda A.J."/>
            <person name="Yan W."/>
            <person name="Fan B."/>
            <person name="Jiang Y."/>
            <person name="Adhikari A."/>
            <person name="Zheng C.-J."/>
            <person name="Schuster L."/>
            <person name="Cowan T.M."/>
            <person name="Smanski M.J."/>
            <person name="Chevrette M.G."/>
            <person name="De Carvalho L.P.S."/>
            <person name="Shen B."/>
        </authorList>
    </citation>
    <scope>NUCLEOTIDE SEQUENCE [LARGE SCALE GENOMIC DNA]</scope>
    <source>
        <strain evidence="10 11">NPDC053399</strain>
    </source>
</reference>
<evidence type="ECO:0000256" key="6">
    <source>
        <dbReference type="ARBA" id="ARBA00023136"/>
    </source>
</evidence>
<evidence type="ECO:0000256" key="4">
    <source>
        <dbReference type="ARBA" id="ARBA00022692"/>
    </source>
</evidence>
<keyword evidence="3" id="KW-1003">Cell membrane</keyword>
<feature type="domain" description="ABC transmembrane type-1" evidence="9">
    <location>
        <begin position="73"/>
        <end position="262"/>
    </location>
</feature>
<evidence type="ECO:0000256" key="5">
    <source>
        <dbReference type="ARBA" id="ARBA00022989"/>
    </source>
</evidence>
<keyword evidence="11" id="KW-1185">Reference proteome</keyword>
<feature type="transmembrane region" description="Helical" evidence="7">
    <location>
        <begin position="113"/>
        <end position="132"/>
    </location>
</feature>
<protein>
    <submittedName>
        <fullName evidence="10">ABC transporter permease</fullName>
    </submittedName>
</protein>
<organism evidence="10 11">
    <name type="scientific">Streptomyces fildesensis</name>
    <dbReference type="NCBI Taxonomy" id="375757"/>
    <lineage>
        <taxon>Bacteria</taxon>
        <taxon>Bacillati</taxon>
        <taxon>Actinomycetota</taxon>
        <taxon>Actinomycetes</taxon>
        <taxon>Kitasatosporales</taxon>
        <taxon>Streptomycetaceae</taxon>
        <taxon>Streptomyces</taxon>
    </lineage>
</organism>
<dbReference type="Pfam" id="PF00528">
    <property type="entry name" value="BPD_transp_1"/>
    <property type="match status" value="1"/>
</dbReference>
<feature type="transmembrane region" description="Helical" evidence="7">
    <location>
        <begin position="190"/>
        <end position="217"/>
    </location>
</feature>
<comment type="similarity">
    <text evidence="7">Belongs to the binding-protein-dependent transport system permease family.</text>
</comment>
<keyword evidence="4 7" id="KW-0812">Transmembrane</keyword>
<keyword evidence="5 7" id="KW-1133">Transmembrane helix</keyword>
<dbReference type="PANTHER" id="PTHR43386:SF25">
    <property type="entry name" value="PEPTIDE ABC TRANSPORTER PERMEASE PROTEIN"/>
    <property type="match status" value="1"/>
</dbReference>
<comment type="subcellular location">
    <subcellularLocation>
        <location evidence="1 7">Cell membrane</location>
        <topology evidence="1 7">Multi-pass membrane protein</topology>
    </subcellularLocation>
</comment>
<dbReference type="Gene3D" id="1.10.3720.10">
    <property type="entry name" value="MetI-like"/>
    <property type="match status" value="1"/>
</dbReference>
<feature type="transmembrane region" description="Helical" evidence="7">
    <location>
        <begin position="138"/>
        <end position="155"/>
    </location>
</feature>
<evidence type="ECO:0000256" key="2">
    <source>
        <dbReference type="ARBA" id="ARBA00022448"/>
    </source>
</evidence>
<feature type="compositionally biased region" description="Low complexity" evidence="8">
    <location>
        <begin position="277"/>
        <end position="289"/>
    </location>
</feature>
<dbReference type="InterPro" id="IPR050366">
    <property type="entry name" value="BP-dependent_transpt_permease"/>
</dbReference>
<dbReference type="InterPro" id="IPR000515">
    <property type="entry name" value="MetI-like"/>
</dbReference>
<gene>
    <name evidence="10" type="ORF">ACIGXA_07350</name>
</gene>
<dbReference type="Proteomes" id="UP001614394">
    <property type="component" value="Unassembled WGS sequence"/>
</dbReference>
<dbReference type="EMBL" id="JBITYG010000002">
    <property type="protein sequence ID" value="MFI9100325.1"/>
    <property type="molecule type" value="Genomic_DNA"/>
</dbReference>
<evidence type="ECO:0000256" key="7">
    <source>
        <dbReference type="RuleBase" id="RU363032"/>
    </source>
</evidence>
<feature type="transmembrane region" description="Helical" evidence="7">
    <location>
        <begin position="242"/>
        <end position="262"/>
    </location>
</feature>